<dbReference type="RefSeq" id="WP_115011205.1">
    <property type="nucleotide sequence ID" value="NZ_UGHV01000001.1"/>
</dbReference>
<feature type="transmembrane region" description="Helical" evidence="1">
    <location>
        <begin position="48"/>
        <end position="71"/>
    </location>
</feature>
<feature type="transmembrane region" description="Helical" evidence="1">
    <location>
        <begin position="14"/>
        <end position="36"/>
    </location>
</feature>
<keyword evidence="1" id="KW-1133">Transmembrane helix</keyword>
<gene>
    <name evidence="2" type="ORF">NCTC12410_00728</name>
</gene>
<keyword evidence="1" id="KW-0812">Transmembrane</keyword>
<accession>A0A377J385</accession>
<keyword evidence="1" id="KW-0472">Membrane</keyword>
<sequence length="139" mass="16567">MEVDMIAKAFNDMVFFHAFFMAFFPIPFLINLYTLFTYKTYQKVIIKLWFVMPIIFLLVAVGSFSGVFILASRQWYMTWQIGAMIALTLLIFLMEIKRIKRLKLARTSEELMRKYITFCKWVYGIELCLVLLFSLRIIV</sequence>
<feature type="transmembrane region" description="Helical" evidence="1">
    <location>
        <begin position="77"/>
        <end position="94"/>
    </location>
</feature>
<evidence type="ECO:0000313" key="2">
    <source>
        <dbReference type="EMBL" id="STO96910.1"/>
    </source>
</evidence>
<protein>
    <submittedName>
        <fullName evidence="2">TerC family integral membrane protein</fullName>
    </submittedName>
</protein>
<organism evidence="2 3">
    <name type="scientific">Helicobacter canis</name>
    <dbReference type="NCBI Taxonomy" id="29419"/>
    <lineage>
        <taxon>Bacteria</taxon>
        <taxon>Pseudomonadati</taxon>
        <taxon>Campylobacterota</taxon>
        <taxon>Epsilonproteobacteria</taxon>
        <taxon>Campylobacterales</taxon>
        <taxon>Helicobacteraceae</taxon>
        <taxon>Helicobacter</taxon>
    </lineage>
</organism>
<proteinExistence type="predicted"/>
<evidence type="ECO:0000313" key="3">
    <source>
        <dbReference type="Proteomes" id="UP000254841"/>
    </source>
</evidence>
<feature type="transmembrane region" description="Helical" evidence="1">
    <location>
        <begin position="115"/>
        <end position="138"/>
    </location>
</feature>
<dbReference type="OrthoDB" id="5329781at2"/>
<dbReference type="EMBL" id="UGHV01000001">
    <property type="protein sequence ID" value="STO96910.1"/>
    <property type="molecule type" value="Genomic_DNA"/>
</dbReference>
<dbReference type="AlphaFoldDB" id="A0A377J385"/>
<evidence type="ECO:0000256" key="1">
    <source>
        <dbReference type="SAM" id="Phobius"/>
    </source>
</evidence>
<name>A0A377J385_9HELI</name>
<reference evidence="2 3" key="1">
    <citation type="submission" date="2018-06" db="EMBL/GenBank/DDBJ databases">
        <authorList>
            <consortium name="Pathogen Informatics"/>
            <person name="Doyle S."/>
        </authorList>
    </citation>
    <scope>NUCLEOTIDE SEQUENCE [LARGE SCALE GENOMIC DNA]</scope>
    <source>
        <strain evidence="2 3">NCTC12410</strain>
    </source>
</reference>
<dbReference type="Proteomes" id="UP000254841">
    <property type="component" value="Unassembled WGS sequence"/>
</dbReference>